<dbReference type="InterPro" id="IPR051311">
    <property type="entry name" value="DedA_domain"/>
</dbReference>
<dbReference type="RefSeq" id="WP_209851672.1">
    <property type="nucleotide sequence ID" value="NZ_CBCRVE010000010.1"/>
</dbReference>
<keyword evidence="2" id="KW-1133">Transmembrane helix</keyword>
<comment type="similarity">
    <text evidence="1">Belongs to the DedA family.</text>
</comment>
<dbReference type="InterPro" id="IPR032816">
    <property type="entry name" value="VTT_dom"/>
</dbReference>
<evidence type="ECO:0000259" key="3">
    <source>
        <dbReference type="Pfam" id="PF09335"/>
    </source>
</evidence>
<feature type="domain" description="VTT" evidence="3">
    <location>
        <begin position="32"/>
        <end position="157"/>
    </location>
</feature>
<sequence length="217" mass="25234">MDLFKIIQYLFEQYGYSVLFAGLLLEFIALPFPGETTMAYAGFLSYEGLLNWELLIIFAFFGTVTGMTITYFIGKKLGIPFIQKYGKWFLLNPSKLERTQKWFQKYGFGFIFIGYFIPGVRHFTGYFAGVISLPLRKFTIYAYSGAILWVTLFIGIGRWFGPQWESAFKYAEQYALMIVIGIIILASIFVIYRMRNQLWKLIVNSKAEDKIKSKETK</sequence>
<dbReference type="PANTHER" id="PTHR42709">
    <property type="entry name" value="ALKALINE PHOSPHATASE LIKE PROTEIN"/>
    <property type="match status" value="1"/>
</dbReference>
<dbReference type="EMBL" id="JAGGKP010000009">
    <property type="protein sequence ID" value="MBP1937992.1"/>
    <property type="molecule type" value="Genomic_DNA"/>
</dbReference>
<feature type="transmembrane region" description="Helical" evidence="2">
    <location>
        <begin position="140"/>
        <end position="161"/>
    </location>
</feature>
<evidence type="ECO:0000313" key="4">
    <source>
        <dbReference type="EMBL" id="MBP1937992.1"/>
    </source>
</evidence>
<gene>
    <name evidence="4" type="ORF">J2Z20_002909</name>
</gene>
<keyword evidence="5" id="KW-1185">Reference proteome</keyword>
<dbReference type="PANTHER" id="PTHR42709:SF9">
    <property type="entry name" value="ALKALINE PHOSPHATASE LIKE PROTEIN"/>
    <property type="match status" value="1"/>
</dbReference>
<accession>A0ABS4H6K1</accession>
<feature type="transmembrane region" description="Helical" evidence="2">
    <location>
        <begin position="173"/>
        <end position="192"/>
    </location>
</feature>
<evidence type="ECO:0000256" key="1">
    <source>
        <dbReference type="ARBA" id="ARBA00010792"/>
    </source>
</evidence>
<protein>
    <submittedName>
        <fullName evidence="4">Membrane protein DedA with SNARE-associated domain</fullName>
    </submittedName>
</protein>
<reference evidence="4 5" key="1">
    <citation type="submission" date="2021-03" db="EMBL/GenBank/DDBJ databases">
        <title>Genomic Encyclopedia of Type Strains, Phase IV (KMG-IV): sequencing the most valuable type-strain genomes for metagenomic binning, comparative biology and taxonomic classification.</title>
        <authorList>
            <person name="Goeker M."/>
        </authorList>
    </citation>
    <scope>NUCLEOTIDE SEQUENCE [LARGE SCALE GENOMIC DNA]</scope>
    <source>
        <strain evidence="4 5">DSM 23491</strain>
    </source>
</reference>
<proteinExistence type="inferred from homology"/>
<feature type="transmembrane region" description="Helical" evidence="2">
    <location>
        <begin position="106"/>
        <end position="128"/>
    </location>
</feature>
<feature type="transmembrane region" description="Helical" evidence="2">
    <location>
        <begin position="14"/>
        <end position="34"/>
    </location>
</feature>
<name>A0ABS4H6K1_9BACL</name>
<keyword evidence="2" id="KW-0472">Membrane</keyword>
<keyword evidence="2" id="KW-0812">Transmembrane</keyword>
<comment type="caution">
    <text evidence="4">The sequence shown here is derived from an EMBL/GenBank/DDBJ whole genome shotgun (WGS) entry which is preliminary data.</text>
</comment>
<organism evidence="4 5">
    <name type="scientific">Paenibacillus sediminis</name>
    <dbReference type="NCBI Taxonomy" id="664909"/>
    <lineage>
        <taxon>Bacteria</taxon>
        <taxon>Bacillati</taxon>
        <taxon>Bacillota</taxon>
        <taxon>Bacilli</taxon>
        <taxon>Bacillales</taxon>
        <taxon>Paenibacillaceae</taxon>
        <taxon>Paenibacillus</taxon>
    </lineage>
</organism>
<dbReference type="Proteomes" id="UP001519273">
    <property type="component" value="Unassembled WGS sequence"/>
</dbReference>
<feature type="transmembrane region" description="Helical" evidence="2">
    <location>
        <begin position="54"/>
        <end position="74"/>
    </location>
</feature>
<evidence type="ECO:0000313" key="5">
    <source>
        <dbReference type="Proteomes" id="UP001519273"/>
    </source>
</evidence>
<dbReference type="Pfam" id="PF09335">
    <property type="entry name" value="VTT_dom"/>
    <property type="match status" value="1"/>
</dbReference>
<evidence type="ECO:0000256" key="2">
    <source>
        <dbReference type="SAM" id="Phobius"/>
    </source>
</evidence>